<dbReference type="PANTHER" id="PTHR47872:SF1">
    <property type="entry name" value="NUCLEAR RNA EXPORT FACTOR SDE5-RELATED"/>
    <property type="match status" value="1"/>
</dbReference>
<evidence type="ECO:0000313" key="2">
    <source>
        <dbReference type="EMBL" id="OEL31332.1"/>
    </source>
</evidence>
<dbReference type="OrthoDB" id="1928104at2759"/>
<sequence>LPHINDVEPSVETNLSQTDKAVEENYMKNSSQPRTLSQIEQAVEEKDMENSYQTRMPEKLQKSSAAFGTVSSMLGKESARATTTANRASNKDKPLKVELPEYMRDDFKVKSDESDSAPRIDTLSNKDVEEFLFCMLGEGFKLSFEVIREVLGSCGYDIKKSMEELMSFSEKHLDKKAESKHNAIQLVFILLSATLFFEAPILRKRRCRGQNLLRTFQHILLMFPSKAIVEPAVNEEDYQNYRRAAKQHWDMMKEYYEKAADAFGEGNKKDVDYLIQEVSVTFFGGKTESRNEFCLDLRTQDAANVSNLLRLHIKQLANIPSFDYLKVIIGVDDGSFKMGQRRRKVMKYLEKNSIQWTEEEPHSGNILVRINQVLSVLLANGP</sequence>
<dbReference type="InterPro" id="IPR013899">
    <property type="entry name" value="DUF1771"/>
</dbReference>
<organism evidence="2 3">
    <name type="scientific">Dichanthelium oligosanthes</name>
    <dbReference type="NCBI Taxonomy" id="888268"/>
    <lineage>
        <taxon>Eukaryota</taxon>
        <taxon>Viridiplantae</taxon>
        <taxon>Streptophyta</taxon>
        <taxon>Embryophyta</taxon>
        <taxon>Tracheophyta</taxon>
        <taxon>Spermatophyta</taxon>
        <taxon>Magnoliopsida</taxon>
        <taxon>Liliopsida</taxon>
        <taxon>Poales</taxon>
        <taxon>Poaceae</taxon>
        <taxon>PACMAD clade</taxon>
        <taxon>Panicoideae</taxon>
        <taxon>Panicodae</taxon>
        <taxon>Paniceae</taxon>
        <taxon>Dichantheliinae</taxon>
        <taxon>Dichanthelium</taxon>
    </lineage>
</organism>
<comment type="caution">
    <text evidence="2">The sequence shown here is derived from an EMBL/GenBank/DDBJ whole genome shotgun (WGS) entry which is preliminary data.</text>
</comment>
<keyword evidence="3" id="KW-1185">Reference proteome</keyword>
<dbReference type="Proteomes" id="UP000095767">
    <property type="component" value="Unassembled WGS sequence"/>
</dbReference>
<accession>A0A1E5W1T6</accession>
<name>A0A1E5W1T6_9POAL</name>
<dbReference type="EMBL" id="LWDX02023716">
    <property type="protein sequence ID" value="OEL31332.1"/>
    <property type="molecule type" value="Genomic_DNA"/>
</dbReference>
<dbReference type="STRING" id="888268.A0A1E5W1T6"/>
<evidence type="ECO:0000313" key="3">
    <source>
        <dbReference type="Proteomes" id="UP000095767"/>
    </source>
</evidence>
<gene>
    <name evidence="2" type="ORF">BAE44_0007653</name>
</gene>
<feature type="non-terminal residue" evidence="2">
    <location>
        <position position="1"/>
    </location>
</feature>
<proteinExistence type="predicted"/>
<feature type="domain" description="DUF1771" evidence="1">
    <location>
        <begin position="238"/>
        <end position="276"/>
    </location>
</feature>
<dbReference type="PANTHER" id="PTHR47872">
    <property type="entry name" value="NUCLEAR RNA EXPORT FACTOR SDE5-RELATED"/>
    <property type="match status" value="1"/>
</dbReference>
<protein>
    <recommendedName>
        <fullName evidence="1">DUF1771 domain-containing protein</fullName>
    </recommendedName>
</protein>
<feature type="non-terminal residue" evidence="2">
    <location>
        <position position="382"/>
    </location>
</feature>
<reference evidence="2 3" key="1">
    <citation type="submission" date="2016-09" db="EMBL/GenBank/DDBJ databases">
        <title>The draft genome of Dichanthelium oligosanthes: A C3 panicoid grass species.</title>
        <authorList>
            <person name="Studer A.J."/>
            <person name="Schnable J.C."/>
            <person name="Brutnell T.P."/>
        </authorList>
    </citation>
    <scope>NUCLEOTIDE SEQUENCE [LARGE SCALE GENOMIC DNA]</scope>
    <source>
        <strain evidence="3">cv. Kellogg 1175</strain>
        <tissue evidence="2">Leaf</tissue>
    </source>
</reference>
<dbReference type="Pfam" id="PF08590">
    <property type="entry name" value="DUF1771"/>
    <property type="match status" value="1"/>
</dbReference>
<dbReference type="AlphaFoldDB" id="A0A1E5W1T6"/>
<evidence type="ECO:0000259" key="1">
    <source>
        <dbReference type="Pfam" id="PF08590"/>
    </source>
</evidence>